<accession>A0A8J2E8P2</accession>
<proteinExistence type="predicted"/>
<dbReference type="AlphaFoldDB" id="A0A8J2E8P2"/>
<dbReference type="Proteomes" id="UP000786811">
    <property type="component" value="Unassembled WGS sequence"/>
</dbReference>
<keyword evidence="2" id="KW-1185">Reference proteome</keyword>
<evidence type="ECO:0000313" key="1">
    <source>
        <dbReference type="EMBL" id="CAG5073439.1"/>
    </source>
</evidence>
<dbReference type="EMBL" id="CAJNRD030001114">
    <property type="protein sequence ID" value="CAG5073439.1"/>
    <property type="molecule type" value="Genomic_DNA"/>
</dbReference>
<gene>
    <name evidence="1" type="ORF">HICCMSTLAB_LOCUS382</name>
</gene>
<sequence length="34" mass="4177">MIETYALIFGINQNNYRQLKFHTYLFIHDMKTLV</sequence>
<name>A0A8J2E8P2_COTCN</name>
<evidence type="ECO:0000313" key="2">
    <source>
        <dbReference type="Proteomes" id="UP000786811"/>
    </source>
</evidence>
<comment type="caution">
    <text evidence="1">The sequence shown here is derived from an EMBL/GenBank/DDBJ whole genome shotgun (WGS) entry which is preliminary data.</text>
</comment>
<protein>
    <submittedName>
        <fullName evidence="1">Uncharacterized protein</fullName>
    </submittedName>
</protein>
<reference evidence="1" key="1">
    <citation type="submission" date="2021-04" db="EMBL/GenBank/DDBJ databases">
        <authorList>
            <person name="Chebbi M.A.C M."/>
        </authorList>
    </citation>
    <scope>NUCLEOTIDE SEQUENCE</scope>
</reference>
<organism evidence="1 2">
    <name type="scientific">Cotesia congregata</name>
    <name type="common">Parasitoid wasp</name>
    <name type="synonym">Apanteles congregatus</name>
    <dbReference type="NCBI Taxonomy" id="51543"/>
    <lineage>
        <taxon>Eukaryota</taxon>
        <taxon>Metazoa</taxon>
        <taxon>Ecdysozoa</taxon>
        <taxon>Arthropoda</taxon>
        <taxon>Hexapoda</taxon>
        <taxon>Insecta</taxon>
        <taxon>Pterygota</taxon>
        <taxon>Neoptera</taxon>
        <taxon>Endopterygota</taxon>
        <taxon>Hymenoptera</taxon>
        <taxon>Apocrita</taxon>
        <taxon>Ichneumonoidea</taxon>
        <taxon>Braconidae</taxon>
        <taxon>Microgastrinae</taxon>
        <taxon>Cotesia</taxon>
    </lineage>
</organism>